<sequence>MIVVHSSAVLTLLTNAPGCNAVAAKLCDASDAIMSPVSVMEALLALTQRYEDPAPIFTAFLKQSRIAQRPVDAAQTSWARTGFLAYGAGRWSLADCFAYGAAKALDAPLLATTDLFAKSDLKMV</sequence>
<protein>
    <recommendedName>
        <fullName evidence="1">PIN domain-containing protein</fullName>
    </recommendedName>
</protein>
<dbReference type="SUPFAM" id="SSF88723">
    <property type="entry name" value="PIN domain-like"/>
    <property type="match status" value="1"/>
</dbReference>
<dbReference type="EMBL" id="BAAADD010000009">
    <property type="protein sequence ID" value="GAA0581473.1"/>
    <property type="molecule type" value="Genomic_DNA"/>
</dbReference>
<name>A0ABN1F3I9_9PROT</name>
<evidence type="ECO:0000259" key="1">
    <source>
        <dbReference type="Pfam" id="PF01850"/>
    </source>
</evidence>
<accession>A0ABN1F3I9</accession>
<proteinExistence type="predicted"/>
<dbReference type="CDD" id="cd09871">
    <property type="entry name" value="PIN_MtVapC28-VapC30-like"/>
    <property type="match status" value="1"/>
</dbReference>
<gene>
    <name evidence="2" type="ORF">GCM10008942_32910</name>
</gene>
<dbReference type="RefSeq" id="WP_166935066.1">
    <property type="nucleotide sequence ID" value="NZ_BAAADD010000009.1"/>
</dbReference>
<organism evidence="2 3">
    <name type="scientific">Rhizomicrobium electricum</name>
    <dbReference type="NCBI Taxonomy" id="480070"/>
    <lineage>
        <taxon>Bacteria</taxon>
        <taxon>Pseudomonadati</taxon>
        <taxon>Pseudomonadota</taxon>
        <taxon>Alphaproteobacteria</taxon>
        <taxon>Micropepsales</taxon>
        <taxon>Micropepsaceae</taxon>
        <taxon>Rhizomicrobium</taxon>
    </lineage>
</organism>
<reference evidence="2 3" key="1">
    <citation type="journal article" date="2019" name="Int. J. Syst. Evol. Microbiol.">
        <title>The Global Catalogue of Microorganisms (GCM) 10K type strain sequencing project: providing services to taxonomists for standard genome sequencing and annotation.</title>
        <authorList>
            <consortium name="The Broad Institute Genomics Platform"/>
            <consortium name="The Broad Institute Genome Sequencing Center for Infectious Disease"/>
            <person name="Wu L."/>
            <person name="Ma J."/>
        </authorList>
    </citation>
    <scope>NUCLEOTIDE SEQUENCE [LARGE SCALE GENOMIC DNA]</scope>
    <source>
        <strain evidence="2 3">JCM 15089</strain>
    </source>
</reference>
<evidence type="ECO:0000313" key="2">
    <source>
        <dbReference type="EMBL" id="GAA0581473.1"/>
    </source>
</evidence>
<dbReference type="Gene3D" id="3.40.50.1010">
    <property type="entry name" value="5'-nuclease"/>
    <property type="match status" value="1"/>
</dbReference>
<comment type="caution">
    <text evidence="2">The sequence shown here is derived from an EMBL/GenBank/DDBJ whole genome shotgun (WGS) entry which is preliminary data.</text>
</comment>
<dbReference type="Pfam" id="PF01850">
    <property type="entry name" value="PIN"/>
    <property type="match status" value="1"/>
</dbReference>
<dbReference type="Proteomes" id="UP001499951">
    <property type="component" value="Unassembled WGS sequence"/>
</dbReference>
<feature type="domain" description="PIN" evidence="1">
    <location>
        <begin position="2"/>
        <end position="114"/>
    </location>
</feature>
<dbReference type="InterPro" id="IPR029060">
    <property type="entry name" value="PIN-like_dom_sf"/>
</dbReference>
<dbReference type="InterPro" id="IPR002716">
    <property type="entry name" value="PIN_dom"/>
</dbReference>
<keyword evidence="3" id="KW-1185">Reference proteome</keyword>
<evidence type="ECO:0000313" key="3">
    <source>
        <dbReference type="Proteomes" id="UP001499951"/>
    </source>
</evidence>